<accession>A0ABR3AV30</accession>
<dbReference type="InterPro" id="IPR036872">
    <property type="entry name" value="CH_dom_sf"/>
</dbReference>
<dbReference type="SMART" id="SM00033">
    <property type="entry name" value="CH"/>
    <property type="match status" value="1"/>
</dbReference>
<dbReference type="Gene3D" id="1.10.418.10">
    <property type="entry name" value="Calponin-like domain"/>
    <property type="match status" value="1"/>
</dbReference>
<gene>
    <name evidence="2" type="ORF">J3Q64DRAFT_1865756</name>
</gene>
<dbReference type="Pfam" id="PF00307">
    <property type="entry name" value="CH"/>
    <property type="match status" value="1"/>
</dbReference>
<dbReference type="PANTHER" id="PTHR11915">
    <property type="entry name" value="SPECTRIN/FILAMIN RELATED CYTOSKELETAL PROTEIN"/>
    <property type="match status" value="1"/>
</dbReference>
<dbReference type="PROSITE" id="PS50021">
    <property type="entry name" value="CH"/>
    <property type="match status" value="1"/>
</dbReference>
<name>A0ABR3AV30_PHYBL</name>
<dbReference type="EMBL" id="JBCLYO010000016">
    <property type="protein sequence ID" value="KAL0082021.1"/>
    <property type="molecule type" value="Genomic_DNA"/>
</dbReference>
<evidence type="ECO:0000313" key="3">
    <source>
        <dbReference type="Proteomes" id="UP001448207"/>
    </source>
</evidence>
<protein>
    <submittedName>
        <fullName evidence="2">Calponin homology domain-containing protein</fullName>
    </submittedName>
</protein>
<feature type="non-terminal residue" evidence="2">
    <location>
        <position position="134"/>
    </location>
</feature>
<reference evidence="2 3" key="1">
    <citation type="submission" date="2024-04" db="EMBL/GenBank/DDBJ databases">
        <title>Symmetric and asymmetric DNA N6-adenine methylation regulates different biological responses in Mucorales.</title>
        <authorList>
            <consortium name="Lawrence Berkeley National Laboratory"/>
            <person name="Lax C."/>
            <person name="Mondo S.J."/>
            <person name="Osorio-Concepcion M."/>
            <person name="Muszewska A."/>
            <person name="Corrochano-Luque M."/>
            <person name="Gutierrez G."/>
            <person name="Riley R."/>
            <person name="Lipzen A."/>
            <person name="Guo J."/>
            <person name="Hundley H."/>
            <person name="Amirebrahimi M."/>
            <person name="Ng V."/>
            <person name="Lorenzo-Gutierrez D."/>
            <person name="Binder U."/>
            <person name="Yang J."/>
            <person name="Song Y."/>
            <person name="Canovas D."/>
            <person name="Navarro E."/>
            <person name="Freitag M."/>
            <person name="Gabaldon T."/>
            <person name="Grigoriev I.V."/>
            <person name="Corrochano L.M."/>
            <person name="Nicolas F.E."/>
            <person name="Garre V."/>
        </authorList>
    </citation>
    <scope>NUCLEOTIDE SEQUENCE [LARGE SCALE GENOMIC DNA]</scope>
    <source>
        <strain evidence="2 3">L51</strain>
    </source>
</reference>
<dbReference type="SUPFAM" id="SSF47576">
    <property type="entry name" value="Calponin-homology domain, CH-domain"/>
    <property type="match status" value="1"/>
</dbReference>
<comment type="caution">
    <text evidence="2">The sequence shown here is derived from an EMBL/GenBank/DDBJ whole genome shotgun (WGS) entry which is preliminary data.</text>
</comment>
<feature type="domain" description="Calponin-homology (CH)" evidence="1">
    <location>
        <begin position="10"/>
        <end position="128"/>
    </location>
</feature>
<keyword evidence="3" id="KW-1185">Reference proteome</keyword>
<organism evidence="2 3">
    <name type="scientific">Phycomyces blakesleeanus</name>
    <dbReference type="NCBI Taxonomy" id="4837"/>
    <lineage>
        <taxon>Eukaryota</taxon>
        <taxon>Fungi</taxon>
        <taxon>Fungi incertae sedis</taxon>
        <taxon>Mucoromycota</taxon>
        <taxon>Mucoromycotina</taxon>
        <taxon>Mucoromycetes</taxon>
        <taxon>Mucorales</taxon>
        <taxon>Phycomycetaceae</taxon>
        <taxon>Phycomyces</taxon>
    </lineage>
</organism>
<dbReference type="InterPro" id="IPR001715">
    <property type="entry name" value="CH_dom"/>
</dbReference>
<proteinExistence type="predicted"/>
<evidence type="ECO:0000259" key="1">
    <source>
        <dbReference type="PROSITE" id="PS50021"/>
    </source>
</evidence>
<sequence length="134" mass="15607">MGEKAQSSSSEAKMALLYWVRLQLEDYVAVHVLPEIQDFSRSWRTGIAFCLLIHRHDPSLLPSIFTDHIHRDTSERQICYDLLNLAFDLATTHMNIPRYLEPEDLTDVDYPHEPSVMLYVSAYYSAMSKQQQED</sequence>
<dbReference type="Proteomes" id="UP001448207">
    <property type="component" value="Unassembled WGS sequence"/>
</dbReference>
<evidence type="ECO:0000313" key="2">
    <source>
        <dbReference type="EMBL" id="KAL0082021.1"/>
    </source>
</evidence>